<keyword evidence="2" id="KW-1185">Reference proteome</keyword>
<name>A0ACB9RHN8_9MYRT</name>
<evidence type="ECO:0000313" key="2">
    <source>
        <dbReference type="Proteomes" id="UP001057402"/>
    </source>
</evidence>
<protein>
    <submittedName>
        <fullName evidence="1">Uncharacterized protein</fullName>
    </submittedName>
</protein>
<dbReference type="EMBL" id="CM042883">
    <property type="protein sequence ID" value="KAI4376953.1"/>
    <property type="molecule type" value="Genomic_DNA"/>
</dbReference>
<gene>
    <name evidence="1" type="ORF">MLD38_014654</name>
</gene>
<proteinExistence type="predicted"/>
<organism evidence="1 2">
    <name type="scientific">Melastoma candidum</name>
    <dbReference type="NCBI Taxonomy" id="119954"/>
    <lineage>
        <taxon>Eukaryota</taxon>
        <taxon>Viridiplantae</taxon>
        <taxon>Streptophyta</taxon>
        <taxon>Embryophyta</taxon>
        <taxon>Tracheophyta</taxon>
        <taxon>Spermatophyta</taxon>
        <taxon>Magnoliopsida</taxon>
        <taxon>eudicotyledons</taxon>
        <taxon>Gunneridae</taxon>
        <taxon>Pentapetalae</taxon>
        <taxon>rosids</taxon>
        <taxon>malvids</taxon>
        <taxon>Myrtales</taxon>
        <taxon>Melastomataceae</taxon>
        <taxon>Melastomatoideae</taxon>
        <taxon>Melastomateae</taxon>
        <taxon>Melastoma</taxon>
    </lineage>
</organism>
<evidence type="ECO:0000313" key="1">
    <source>
        <dbReference type="EMBL" id="KAI4376953.1"/>
    </source>
</evidence>
<sequence length="330" mass="36503">MAKETRRTLEMSAPMEGGQDYEVILGNMGELRYLVVAVWFQGNSVGRRSIESFHGSAFIFVHQRYIGKVKHAVFHTQKTGEERVVDSTGGERPLLPSISARRQMTGGMFSVPNDAARHVILPTRKVCHNLVIWRGILRAWNLPDGQMIWESFLKGFRSSKSLLLVQPSVGVEKETVLLAFSGGFLHAVSSIDGEILWRKDLGSESLEIQQIVRPVGSEVVYALGFDGSSQFAAYEINAGNGELMKHESIHFSGSFSRENLVVSDGVFVAIDDSGSILVPVHFQNGEYSLQEIHISSLLGGDYGKAKLLGTKLPHMFALRYDKLTGFVESD</sequence>
<accession>A0ACB9RHN8</accession>
<dbReference type="Proteomes" id="UP001057402">
    <property type="component" value="Chromosome 4"/>
</dbReference>
<reference evidence="2" key="1">
    <citation type="journal article" date="2023" name="Front. Plant Sci.">
        <title>Chromosomal-level genome assembly of Melastoma candidum provides insights into trichome evolution.</title>
        <authorList>
            <person name="Zhong Y."/>
            <person name="Wu W."/>
            <person name="Sun C."/>
            <person name="Zou P."/>
            <person name="Liu Y."/>
            <person name="Dai S."/>
            <person name="Zhou R."/>
        </authorList>
    </citation>
    <scope>NUCLEOTIDE SEQUENCE [LARGE SCALE GENOMIC DNA]</scope>
</reference>
<comment type="caution">
    <text evidence="1">The sequence shown here is derived from an EMBL/GenBank/DDBJ whole genome shotgun (WGS) entry which is preliminary data.</text>
</comment>